<keyword evidence="3" id="KW-1185">Reference proteome</keyword>
<sequence length="941" mass="103600">MANRLQPGPVDKSVLTDQARHRSAIIESGQALKPIRFVEHGRKLNMWNVEHEGVLDLLKRAGFYYLSRLKRIHLDHALLNALIERWRRETQTFHLRHGEMTILLKDVAILTGLLVDGLPVTGKTNYDWEQLCMELLGQAPDQVKGGCVKIDWLYQHFHATPIDAEQAQIEFAARAYIMYQIGCSLFPDPSGNRVHLKYLVLLRDFDMCGQMAWGAAALAYLYRELGKASLVGKAECCGFLTLLQIWAWEHLHVGCPLRLEHSQGDGNLDDKPLGSRWNVPLRCFENVRTSDIKFYRKELDTQMESQVIWDPYTPELMARLPAYCIAGSEVWRSRVPLICYEIVEMHVPDRVLRQFGMLQHIPETVEAVDRLTRQGRSDEDWSVYHEQYITRWTDRLSTVVTEHELADPDPVKVLESYMQWYWSITRRWISTPVDRPTISDQPRVNIEKVLVDLIIDVREQIRKMSVNKAVVKSVSETLTQIENRITTVLDTLPFDAPLPAQQHDDVHPTASHRRPAIRRRTHHHILPSASTDTATDTELVPSTAASTETVLPTCVAVATELASSSPAPTTLELLPSTSTSTESLLQIPTLVVVEPASSSLAPHNMELTPSTPTSTGHATPTLTSIEPILSSPAPALLEMEPSISTSIEHVMPIHAPATAETTSSAPAPTMIELEPSSSAFIEHVASVPSLAAAEATSSTPASVITETAPSTVTSAEPVPPTPTAAPETSSSTPTTVIIEPAPSTLASGEPVPPSPAPVVTEPASSPLVPTIATPPISTPTITDSTSPTPDPVFKEPAPSTLATSMMDTAPSVSAHIEAPSAFSILTQAVQSLIQQDSQNGEAPITNKCTEEICDIKASSNPVKMEAHEANAHIEGAEMQKPMDVKMQEVTDIESQEAHGHMEANVHGTKEASEPIHGHGHVRSFVRKRKRRVYQQTSSAPH</sequence>
<feature type="compositionally biased region" description="Basic residues" evidence="1">
    <location>
        <begin position="510"/>
        <end position="523"/>
    </location>
</feature>
<dbReference type="InterPro" id="IPR019557">
    <property type="entry name" value="AminoTfrase-like_pln_mobile"/>
</dbReference>
<feature type="compositionally biased region" description="Basic and acidic residues" evidence="1">
    <location>
        <begin position="904"/>
        <end position="916"/>
    </location>
</feature>
<name>A0A6J0PFH1_ELAGV</name>
<dbReference type="Proteomes" id="UP000504607">
    <property type="component" value="Chromosome 2"/>
</dbReference>
<feature type="compositionally biased region" description="Low complexity" evidence="1">
    <location>
        <begin position="769"/>
        <end position="787"/>
    </location>
</feature>
<reference evidence="4" key="1">
    <citation type="submission" date="2025-08" db="UniProtKB">
        <authorList>
            <consortium name="RefSeq"/>
        </authorList>
    </citation>
    <scope>IDENTIFICATION</scope>
</reference>
<dbReference type="Pfam" id="PF10536">
    <property type="entry name" value="PMD"/>
    <property type="match status" value="1"/>
</dbReference>
<dbReference type="OrthoDB" id="784956at2759"/>
<dbReference type="AlphaFoldDB" id="A0A6J0PFH1"/>
<organism evidence="3 4">
    <name type="scientific">Elaeis guineensis var. tenera</name>
    <name type="common">Oil palm</name>
    <dbReference type="NCBI Taxonomy" id="51953"/>
    <lineage>
        <taxon>Eukaryota</taxon>
        <taxon>Viridiplantae</taxon>
        <taxon>Streptophyta</taxon>
        <taxon>Embryophyta</taxon>
        <taxon>Tracheophyta</taxon>
        <taxon>Spermatophyta</taxon>
        <taxon>Magnoliopsida</taxon>
        <taxon>Liliopsida</taxon>
        <taxon>Arecaceae</taxon>
        <taxon>Arecoideae</taxon>
        <taxon>Cocoseae</taxon>
        <taxon>Elaeidinae</taxon>
        <taxon>Elaeis</taxon>
    </lineage>
</organism>
<feature type="region of interest" description="Disordered" evidence="1">
    <location>
        <begin position="695"/>
        <end position="791"/>
    </location>
</feature>
<evidence type="ECO:0000256" key="1">
    <source>
        <dbReference type="SAM" id="MobiDB-lite"/>
    </source>
</evidence>
<dbReference type="InParanoid" id="A0A6J0PFH1"/>
<dbReference type="GO" id="GO:0010073">
    <property type="term" value="P:meristem maintenance"/>
    <property type="evidence" value="ECO:0007669"/>
    <property type="project" value="InterPro"/>
</dbReference>
<proteinExistence type="predicted"/>
<evidence type="ECO:0000313" key="4">
    <source>
        <dbReference type="RefSeq" id="XP_019704184.1"/>
    </source>
</evidence>
<dbReference type="PANTHER" id="PTHR46033:SF62">
    <property type="entry name" value="AMINOTRANSFERASE-LIKE PLANT MOBILE DOMAIN-CONTAINING PROTEIN"/>
    <property type="match status" value="1"/>
</dbReference>
<accession>A0A6J0PFH1</accession>
<feature type="region of interest" description="Disordered" evidence="1">
    <location>
        <begin position="904"/>
        <end position="941"/>
    </location>
</feature>
<dbReference type="InterPro" id="IPR044824">
    <property type="entry name" value="MAIN-like"/>
</dbReference>
<dbReference type="RefSeq" id="XP_019704184.1">
    <property type="nucleotide sequence ID" value="XM_019848625.2"/>
</dbReference>
<dbReference type="RefSeq" id="XP_073099000.1">
    <property type="nucleotide sequence ID" value="XM_073242899.1"/>
</dbReference>
<evidence type="ECO:0000259" key="2">
    <source>
        <dbReference type="Pfam" id="PF10536"/>
    </source>
</evidence>
<feature type="region of interest" description="Disordered" evidence="1">
    <location>
        <begin position="499"/>
        <end position="523"/>
    </location>
</feature>
<dbReference type="RefSeq" id="XP_073099003.1">
    <property type="nucleotide sequence ID" value="XM_073242902.1"/>
</dbReference>
<gene>
    <name evidence="4" type="primary">LOC105038957</name>
</gene>
<dbReference type="GeneID" id="105038957"/>
<feature type="domain" description="Aminotransferase-like plant mobile" evidence="2">
    <location>
        <begin position="62"/>
        <end position="421"/>
    </location>
</feature>
<evidence type="ECO:0000313" key="3">
    <source>
        <dbReference type="Proteomes" id="UP000504607"/>
    </source>
</evidence>
<dbReference type="PANTHER" id="PTHR46033">
    <property type="entry name" value="PROTEIN MAIN-LIKE 2"/>
    <property type="match status" value="1"/>
</dbReference>
<protein>
    <submittedName>
        <fullName evidence="4">Serine/threonine-protein phosphatase 7 long form homolog</fullName>
    </submittedName>
</protein>
<dbReference type="KEGG" id="egu:105038957"/>
<dbReference type="RefSeq" id="XP_073098998.1">
    <property type="nucleotide sequence ID" value="XM_073242897.1"/>
</dbReference>
<feature type="compositionally biased region" description="Basic residues" evidence="1">
    <location>
        <begin position="917"/>
        <end position="932"/>
    </location>
</feature>
<feature type="compositionally biased region" description="Low complexity" evidence="1">
    <location>
        <begin position="724"/>
        <end position="740"/>
    </location>
</feature>